<gene>
    <name evidence="1" type="ORF">MILVUS5_LOCUS10381</name>
</gene>
<accession>A0ACB0J6D8</accession>
<protein>
    <submittedName>
        <fullName evidence="1">Uncharacterized protein</fullName>
    </submittedName>
</protein>
<keyword evidence="2" id="KW-1185">Reference proteome</keyword>
<evidence type="ECO:0000313" key="1">
    <source>
        <dbReference type="EMBL" id="CAJ2640544.1"/>
    </source>
</evidence>
<proteinExistence type="predicted"/>
<dbReference type="Proteomes" id="UP001177021">
    <property type="component" value="Unassembled WGS sequence"/>
</dbReference>
<reference evidence="1" key="1">
    <citation type="submission" date="2023-10" db="EMBL/GenBank/DDBJ databases">
        <authorList>
            <person name="Rodriguez Cubillos JULIANA M."/>
            <person name="De Vega J."/>
        </authorList>
    </citation>
    <scope>NUCLEOTIDE SEQUENCE</scope>
</reference>
<evidence type="ECO:0000313" key="2">
    <source>
        <dbReference type="Proteomes" id="UP001177021"/>
    </source>
</evidence>
<dbReference type="EMBL" id="CASHSV030000024">
    <property type="protein sequence ID" value="CAJ2640544.1"/>
    <property type="molecule type" value="Genomic_DNA"/>
</dbReference>
<sequence length="76" mass="8290">MAEAIKIVYVIIIFFSLFLIAMNVDALIKCTHVSDCPNEISTCAGAMEVKCHAFNSLLFPDPVCVCSGEMSLFLIS</sequence>
<organism evidence="1 2">
    <name type="scientific">Trifolium pratense</name>
    <name type="common">Red clover</name>
    <dbReference type="NCBI Taxonomy" id="57577"/>
    <lineage>
        <taxon>Eukaryota</taxon>
        <taxon>Viridiplantae</taxon>
        <taxon>Streptophyta</taxon>
        <taxon>Embryophyta</taxon>
        <taxon>Tracheophyta</taxon>
        <taxon>Spermatophyta</taxon>
        <taxon>Magnoliopsida</taxon>
        <taxon>eudicotyledons</taxon>
        <taxon>Gunneridae</taxon>
        <taxon>Pentapetalae</taxon>
        <taxon>rosids</taxon>
        <taxon>fabids</taxon>
        <taxon>Fabales</taxon>
        <taxon>Fabaceae</taxon>
        <taxon>Papilionoideae</taxon>
        <taxon>50 kb inversion clade</taxon>
        <taxon>NPAAA clade</taxon>
        <taxon>Hologalegina</taxon>
        <taxon>IRL clade</taxon>
        <taxon>Trifolieae</taxon>
        <taxon>Trifolium</taxon>
    </lineage>
</organism>
<name>A0ACB0J6D8_TRIPR</name>
<comment type="caution">
    <text evidence="1">The sequence shown here is derived from an EMBL/GenBank/DDBJ whole genome shotgun (WGS) entry which is preliminary data.</text>
</comment>